<protein>
    <recommendedName>
        <fullName evidence="3">Knottins-like domain-containing protein</fullName>
    </recommendedName>
</protein>
<evidence type="ECO:0000259" key="3">
    <source>
        <dbReference type="SMART" id="SM00505"/>
    </source>
</evidence>
<comment type="caution">
    <text evidence="4">The sequence shown here is derived from an EMBL/GenBank/DDBJ whole genome shotgun (WGS) entry which is preliminary data.</text>
</comment>
<organism evidence="4 5">
    <name type="scientific">Miscanthus lutarioriparius</name>
    <dbReference type="NCBI Taxonomy" id="422564"/>
    <lineage>
        <taxon>Eukaryota</taxon>
        <taxon>Viridiplantae</taxon>
        <taxon>Streptophyta</taxon>
        <taxon>Embryophyta</taxon>
        <taxon>Tracheophyta</taxon>
        <taxon>Spermatophyta</taxon>
        <taxon>Magnoliopsida</taxon>
        <taxon>Liliopsida</taxon>
        <taxon>Poales</taxon>
        <taxon>Poaceae</taxon>
        <taxon>PACMAD clade</taxon>
        <taxon>Panicoideae</taxon>
        <taxon>Andropogonodae</taxon>
        <taxon>Andropogoneae</taxon>
        <taxon>Saccharinae</taxon>
        <taxon>Miscanthus</taxon>
    </lineage>
</organism>
<evidence type="ECO:0000313" key="4">
    <source>
        <dbReference type="EMBL" id="CAD6228339.1"/>
    </source>
</evidence>
<dbReference type="AlphaFoldDB" id="A0A811NNR8"/>
<evidence type="ECO:0000256" key="1">
    <source>
        <dbReference type="SAM" id="MobiDB-lite"/>
    </source>
</evidence>
<dbReference type="Gene3D" id="3.30.30.10">
    <property type="entry name" value="Knottin, scorpion toxin-like"/>
    <property type="match status" value="1"/>
</dbReference>
<keyword evidence="5" id="KW-1185">Reference proteome</keyword>
<dbReference type="InterPro" id="IPR003614">
    <property type="entry name" value="Knottins"/>
</dbReference>
<dbReference type="EMBL" id="CAJGYO010000005">
    <property type="protein sequence ID" value="CAD6228339.1"/>
    <property type="molecule type" value="Genomic_DNA"/>
</dbReference>
<keyword evidence="2" id="KW-0732">Signal</keyword>
<proteinExistence type="predicted"/>
<name>A0A811NNR8_9POAL</name>
<dbReference type="SMART" id="SM00505">
    <property type="entry name" value="Knot1"/>
    <property type="match status" value="1"/>
</dbReference>
<feature type="chain" id="PRO_5032959206" description="Knottins-like domain-containing protein" evidence="2">
    <location>
        <begin position="27"/>
        <end position="105"/>
    </location>
</feature>
<feature type="region of interest" description="Disordered" evidence="1">
    <location>
        <begin position="85"/>
        <end position="105"/>
    </location>
</feature>
<evidence type="ECO:0000313" key="5">
    <source>
        <dbReference type="Proteomes" id="UP000604825"/>
    </source>
</evidence>
<feature type="signal peptide" evidence="2">
    <location>
        <begin position="1"/>
        <end position="26"/>
    </location>
</feature>
<feature type="domain" description="Knottins-like" evidence="3">
    <location>
        <begin position="29"/>
        <end position="75"/>
    </location>
</feature>
<reference evidence="4" key="1">
    <citation type="submission" date="2020-10" db="EMBL/GenBank/DDBJ databases">
        <authorList>
            <person name="Han B."/>
            <person name="Lu T."/>
            <person name="Zhao Q."/>
            <person name="Huang X."/>
            <person name="Zhao Y."/>
        </authorList>
    </citation>
    <scope>NUCLEOTIDE SEQUENCE</scope>
</reference>
<accession>A0A811NNR8</accession>
<dbReference type="GO" id="GO:0006952">
    <property type="term" value="P:defense response"/>
    <property type="evidence" value="ECO:0007669"/>
    <property type="project" value="InterPro"/>
</dbReference>
<dbReference type="InterPro" id="IPR036574">
    <property type="entry name" value="Scorpion_toxin-like_sf"/>
</dbReference>
<dbReference type="Proteomes" id="UP000604825">
    <property type="component" value="Unassembled WGS sequence"/>
</dbReference>
<dbReference type="Pfam" id="PF00304">
    <property type="entry name" value="Gamma-thionin"/>
    <property type="match status" value="1"/>
</dbReference>
<dbReference type="CDD" id="cd00107">
    <property type="entry name" value="Knot1"/>
    <property type="match status" value="1"/>
</dbReference>
<evidence type="ECO:0000256" key="2">
    <source>
        <dbReference type="SAM" id="SignalP"/>
    </source>
</evidence>
<gene>
    <name evidence="4" type="ORF">NCGR_LOCUS19139</name>
</gene>
<dbReference type="SUPFAM" id="SSF57095">
    <property type="entry name" value="Scorpion toxin-like"/>
    <property type="match status" value="1"/>
</dbReference>
<sequence>MASNKKVVVLGLFALALFLVAHCAEAVHICTMRNKFFHGPCMSNKNCAASCIQNGIGGGGYCSSWRQTCRCTLHCWRKTTLAGIEPTQGEDEPAPLDMPRTEVSN</sequence>